<dbReference type="PANTHER" id="PTHR20898">
    <property type="entry name" value="DAEDALUS ON 3-RELATED-RELATED"/>
    <property type="match status" value="1"/>
</dbReference>
<dbReference type="GeneID" id="108043361"/>
<dbReference type="InterPro" id="IPR010512">
    <property type="entry name" value="DUF1091"/>
</dbReference>
<evidence type="ECO:0000313" key="1">
    <source>
        <dbReference type="EnsemblMetazoa" id="XP_044314885.1"/>
    </source>
</evidence>
<reference evidence="2" key="1">
    <citation type="journal article" date="2021" name="Elife">
        <title>Highly contiguous assemblies of 101 drosophilid genomes.</title>
        <authorList>
            <person name="Kim B.Y."/>
            <person name="Wang J.R."/>
            <person name="Miller D.E."/>
            <person name="Barmina O."/>
            <person name="Delaney E."/>
            <person name="Thompson A."/>
            <person name="Comeault A.A."/>
            <person name="Peede D."/>
            <person name="D'Agostino E.R."/>
            <person name="Pelaez J."/>
            <person name="Aguilar J.M."/>
            <person name="Haji D."/>
            <person name="Matsunaga T."/>
            <person name="Armstrong E.E."/>
            <person name="Zych M."/>
            <person name="Ogawa Y."/>
            <person name="Stamenkovic-Radak M."/>
            <person name="Jelic M."/>
            <person name="Veselinovic M.S."/>
            <person name="Tanaskovic M."/>
            <person name="Eric P."/>
            <person name="Gao J.J."/>
            <person name="Katoh T.K."/>
            <person name="Toda M.J."/>
            <person name="Watabe H."/>
            <person name="Watada M."/>
            <person name="Davis J.S."/>
            <person name="Moyle L.C."/>
            <person name="Manoli G."/>
            <person name="Bertolini E."/>
            <person name="Kostal V."/>
            <person name="Hawley R.S."/>
            <person name="Takahashi A."/>
            <person name="Jones C.D."/>
            <person name="Price D.K."/>
            <person name="Whiteman N."/>
            <person name="Kopp A."/>
            <person name="Matute D.R."/>
            <person name="Petrov D.A."/>
        </authorList>
    </citation>
    <scope>NUCLEOTIDE SEQUENCE [LARGE SCALE GENOMIC DNA]</scope>
</reference>
<dbReference type="Proteomes" id="UP001652680">
    <property type="component" value="Unassembled WGS sequence"/>
</dbReference>
<protein>
    <submittedName>
        <fullName evidence="1">Uncharacterized protein</fullName>
    </submittedName>
</protein>
<dbReference type="PANTHER" id="PTHR20898:SF0">
    <property type="entry name" value="DAEDALUS ON 3-RELATED"/>
    <property type="match status" value="1"/>
</dbReference>
<keyword evidence="2" id="KW-1185">Reference proteome</keyword>
<dbReference type="Pfam" id="PF06477">
    <property type="entry name" value="DUF1091"/>
    <property type="match status" value="1"/>
</dbReference>
<sequence length="175" mass="20340">MTTCSQTKATQKGSSTTGSYKFNSLTCELLAPEFGYVKECQIKAIDRKHNMMNIEAVLNKTISEFEIHFKLVKREIGGWHPFLYDIRMDICQFFKNRRKFFIPNVIYSFLQSFTNVNHTCPYLAGTEMRLWNWSPEEDGVLSKFPVDHGQYGLHTTWYVNKVAALKINGSVLFFK</sequence>
<dbReference type="RefSeq" id="XP_044314885.1">
    <property type="nucleotide sequence ID" value="XM_044458950.1"/>
</dbReference>
<dbReference type="EnsemblMetazoa" id="XM_044458950.1">
    <property type="protein sequence ID" value="XP_044314885.1"/>
    <property type="gene ID" value="LOC108043361"/>
</dbReference>
<reference evidence="1" key="2">
    <citation type="submission" date="2025-05" db="UniProtKB">
        <authorList>
            <consortium name="EnsemblMetazoa"/>
        </authorList>
    </citation>
    <scope>IDENTIFICATION</scope>
</reference>
<name>A0ABM5J7T3_DRORH</name>
<proteinExistence type="predicted"/>
<accession>A0ABM5J7T3</accession>
<dbReference type="SMART" id="SM00697">
    <property type="entry name" value="DM8"/>
    <property type="match status" value="1"/>
</dbReference>
<evidence type="ECO:0000313" key="2">
    <source>
        <dbReference type="Proteomes" id="UP001652680"/>
    </source>
</evidence>
<organism evidence="1 2">
    <name type="scientific">Drosophila rhopaloa</name>
    <name type="common">Fruit fly</name>
    <dbReference type="NCBI Taxonomy" id="1041015"/>
    <lineage>
        <taxon>Eukaryota</taxon>
        <taxon>Metazoa</taxon>
        <taxon>Ecdysozoa</taxon>
        <taxon>Arthropoda</taxon>
        <taxon>Hexapoda</taxon>
        <taxon>Insecta</taxon>
        <taxon>Pterygota</taxon>
        <taxon>Neoptera</taxon>
        <taxon>Endopterygota</taxon>
        <taxon>Diptera</taxon>
        <taxon>Brachycera</taxon>
        <taxon>Muscomorpha</taxon>
        <taxon>Ephydroidea</taxon>
        <taxon>Drosophilidae</taxon>
        <taxon>Drosophila</taxon>
        <taxon>Sophophora</taxon>
    </lineage>
</organism>